<dbReference type="RefSeq" id="WP_155932601.1">
    <property type="nucleotide sequence ID" value="NZ_WODC01000002.1"/>
</dbReference>
<evidence type="ECO:0008006" key="3">
    <source>
        <dbReference type="Google" id="ProtNLM"/>
    </source>
</evidence>
<keyword evidence="2" id="KW-1185">Reference proteome</keyword>
<gene>
    <name evidence="1" type="ORF">GKC30_04745</name>
</gene>
<protein>
    <recommendedName>
        <fullName evidence="3">Flagellar protein FliT</fullName>
    </recommendedName>
</protein>
<dbReference type="AlphaFoldDB" id="A0A7K1KLI8"/>
<sequence>MTARHRMIDEALSIGRRELGFLVAGDVFEAEKLSRDRERILDQAIEDLDRKHLEILADKLVEMKSLQDEISGEARRLHSSLKRDLADMKQQNRRIAGYSFGAGNVSRLARDRFVSKKS</sequence>
<reference evidence="1 2" key="1">
    <citation type="submission" date="2019-11" db="EMBL/GenBank/DDBJ databases">
        <title>Pseudodesulfovibrio alkaliphilus, sp. nov., an alkaliphilic sulfate-reducing bacteria from mud volcano of Taman peninsula, Russia.</title>
        <authorList>
            <person name="Frolova A."/>
            <person name="Merkel A.Y."/>
            <person name="Slobodkin A.I."/>
        </authorList>
    </citation>
    <scope>NUCLEOTIDE SEQUENCE [LARGE SCALE GENOMIC DNA]</scope>
    <source>
        <strain evidence="1 2">F-1</strain>
    </source>
</reference>
<accession>A0A7K1KLI8</accession>
<proteinExistence type="predicted"/>
<dbReference type="EMBL" id="WODC01000002">
    <property type="protein sequence ID" value="MUM76939.1"/>
    <property type="molecule type" value="Genomic_DNA"/>
</dbReference>
<dbReference type="Proteomes" id="UP000461162">
    <property type="component" value="Unassembled WGS sequence"/>
</dbReference>
<evidence type="ECO:0000313" key="2">
    <source>
        <dbReference type="Proteomes" id="UP000461162"/>
    </source>
</evidence>
<name>A0A7K1KLI8_9BACT</name>
<organism evidence="1 2">
    <name type="scientific">Pseudodesulfovibrio alkaliphilus</name>
    <dbReference type="NCBI Taxonomy" id="2661613"/>
    <lineage>
        <taxon>Bacteria</taxon>
        <taxon>Pseudomonadati</taxon>
        <taxon>Thermodesulfobacteriota</taxon>
        <taxon>Desulfovibrionia</taxon>
        <taxon>Desulfovibrionales</taxon>
        <taxon>Desulfovibrionaceae</taxon>
    </lineage>
</organism>
<comment type="caution">
    <text evidence="1">The sequence shown here is derived from an EMBL/GenBank/DDBJ whole genome shotgun (WGS) entry which is preliminary data.</text>
</comment>
<evidence type="ECO:0000313" key="1">
    <source>
        <dbReference type="EMBL" id="MUM76939.1"/>
    </source>
</evidence>